<protein>
    <recommendedName>
        <fullName evidence="4">Calmodulin-binding domain-containing protein</fullName>
    </recommendedName>
</protein>
<feature type="region of interest" description="Disordered" evidence="1">
    <location>
        <begin position="44"/>
        <end position="77"/>
    </location>
</feature>
<dbReference type="PANTHER" id="PTHR33095">
    <property type="entry name" value="OS07G0619500 PROTEIN"/>
    <property type="match status" value="1"/>
</dbReference>
<dbReference type="Proteomes" id="UP000823674">
    <property type="component" value="Chromosome A07"/>
</dbReference>
<evidence type="ECO:0000313" key="3">
    <source>
        <dbReference type="Proteomes" id="UP000823674"/>
    </source>
</evidence>
<evidence type="ECO:0000256" key="1">
    <source>
        <dbReference type="SAM" id="MobiDB-lite"/>
    </source>
</evidence>
<feature type="region of interest" description="Disordered" evidence="1">
    <location>
        <begin position="102"/>
        <end position="131"/>
    </location>
</feature>
<feature type="compositionally biased region" description="Basic and acidic residues" evidence="1">
    <location>
        <begin position="44"/>
        <end position="64"/>
    </location>
</feature>
<reference evidence="2 3" key="1">
    <citation type="submission" date="2021-03" db="EMBL/GenBank/DDBJ databases">
        <authorList>
            <person name="King G.J."/>
            <person name="Bancroft I."/>
            <person name="Baten A."/>
            <person name="Bloomfield J."/>
            <person name="Borpatragohain P."/>
            <person name="He Z."/>
            <person name="Irish N."/>
            <person name="Irwin J."/>
            <person name="Liu K."/>
            <person name="Mauleon R.P."/>
            <person name="Moore J."/>
            <person name="Morris R."/>
            <person name="Ostergaard L."/>
            <person name="Wang B."/>
            <person name="Wells R."/>
        </authorList>
    </citation>
    <scope>NUCLEOTIDE SEQUENCE [LARGE SCALE GENOMIC DNA]</scope>
    <source>
        <strain evidence="2">R-o-18</strain>
        <tissue evidence="2">Leaf</tissue>
    </source>
</reference>
<feature type="compositionally biased region" description="Basic and acidic residues" evidence="1">
    <location>
        <begin position="176"/>
        <end position="187"/>
    </location>
</feature>
<keyword evidence="3" id="KW-1185">Reference proteome</keyword>
<accession>A0ABQ7KWA9</accession>
<dbReference type="PANTHER" id="PTHR33095:SF81">
    <property type="entry name" value="OS07G0619500 PROTEIN"/>
    <property type="match status" value="1"/>
</dbReference>
<name>A0ABQ7KWA9_BRACM</name>
<comment type="caution">
    <text evidence="2">The sequence shown here is derived from an EMBL/GenBank/DDBJ whole genome shotgun (WGS) entry which is preliminary data.</text>
</comment>
<evidence type="ECO:0008006" key="4">
    <source>
        <dbReference type="Google" id="ProtNLM"/>
    </source>
</evidence>
<gene>
    <name evidence="2" type="primary">A07p006910.1_BraROA</name>
    <name evidence="2" type="ORF">IGI04_025582</name>
</gene>
<proteinExistence type="predicted"/>
<dbReference type="EMBL" id="JADBGQ010000009">
    <property type="protein sequence ID" value="KAG5377740.1"/>
    <property type="molecule type" value="Genomic_DNA"/>
</dbReference>
<organism evidence="2 3">
    <name type="scientific">Brassica rapa subsp. trilocularis</name>
    <dbReference type="NCBI Taxonomy" id="1813537"/>
    <lineage>
        <taxon>Eukaryota</taxon>
        <taxon>Viridiplantae</taxon>
        <taxon>Streptophyta</taxon>
        <taxon>Embryophyta</taxon>
        <taxon>Tracheophyta</taxon>
        <taxon>Spermatophyta</taxon>
        <taxon>Magnoliopsida</taxon>
        <taxon>eudicotyledons</taxon>
        <taxon>Gunneridae</taxon>
        <taxon>Pentapetalae</taxon>
        <taxon>rosids</taxon>
        <taxon>malvids</taxon>
        <taxon>Brassicales</taxon>
        <taxon>Brassicaceae</taxon>
        <taxon>Brassiceae</taxon>
        <taxon>Brassica</taxon>
    </lineage>
</organism>
<dbReference type="Pfam" id="PF07816">
    <property type="entry name" value="DUF1645"/>
    <property type="match status" value="1"/>
</dbReference>
<feature type="compositionally biased region" description="Polar residues" evidence="1">
    <location>
        <begin position="65"/>
        <end position="77"/>
    </location>
</feature>
<feature type="region of interest" description="Disordered" evidence="1">
    <location>
        <begin position="176"/>
        <end position="195"/>
    </location>
</feature>
<sequence>MKLVRLIKAGSNSITIHSLSLALSLSLSLSLSIESQAFRLKGEHLAREEHPKKKKTPLMEKEAAETSTELNFDSTTSSPYITAPSSPTLFGNNNVFFFSAPTSPSPSTSSNIPFDWSDPPRTPKKRSASDIDDDFEFNFSGQLDKSFFSAADELFDGGKIRPLGPSLPPVVSCVLDREDSGPGKDRSPGSSMSPLRVSDIMVDEEEVHETTKMVASNTSNQKSSVFLSAILFPGRAYKKWKLKDLLLFRSASDGRPVPTKESLRRYDILTKKEAEEVKSSSIRSRECCESTVSRSRRRHGTVVSAHEMHYTENRAVSEELKRKTFLPYKQGWLGCLGFNPAVHEISRVGSLSRAASS</sequence>
<evidence type="ECO:0000313" key="2">
    <source>
        <dbReference type="EMBL" id="KAG5377740.1"/>
    </source>
</evidence>
<dbReference type="InterPro" id="IPR012442">
    <property type="entry name" value="DUF1645_plant"/>
</dbReference>